<name>A0A6V7X789_MELEN</name>
<dbReference type="Proteomes" id="UP000580250">
    <property type="component" value="Unassembled WGS sequence"/>
</dbReference>
<dbReference type="SUPFAM" id="SSF48403">
    <property type="entry name" value="Ankyrin repeat"/>
    <property type="match status" value="1"/>
</dbReference>
<reference evidence="2 3" key="1">
    <citation type="submission" date="2020-08" db="EMBL/GenBank/DDBJ databases">
        <authorList>
            <person name="Koutsovoulos G."/>
            <person name="Danchin GJ E."/>
        </authorList>
    </citation>
    <scope>NUCLEOTIDE SEQUENCE [LARGE SCALE GENOMIC DNA]</scope>
</reference>
<dbReference type="Pfam" id="PF12796">
    <property type="entry name" value="Ank_2"/>
    <property type="match status" value="1"/>
</dbReference>
<dbReference type="SMART" id="SM00248">
    <property type="entry name" value="ANK"/>
    <property type="match status" value="1"/>
</dbReference>
<dbReference type="Gene3D" id="1.25.40.20">
    <property type="entry name" value="Ankyrin repeat-containing domain"/>
    <property type="match status" value="1"/>
</dbReference>
<feature type="repeat" description="ANK" evidence="1">
    <location>
        <begin position="52"/>
        <end position="84"/>
    </location>
</feature>
<dbReference type="PANTHER" id="PTHR24150:SF8">
    <property type="entry name" value="ANKYRIN REPEAT AND MYND DOMAIN-CONTAINING PROTEIN 2"/>
    <property type="match status" value="1"/>
</dbReference>
<evidence type="ECO:0000256" key="1">
    <source>
        <dbReference type="PROSITE-ProRule" id="PRU00023"/>
    </source>
</evidence>
<evidence type="ECO:0000313" key="3">
    <source>
        <dbReference type="Proteomes" id="UP000580250"/>
    </source>
</evidence>
<organism evidence="2 3">
    <name type="scientific">Meloidogyne enterolobii</name>
    <name type="common">Root-knot nematode worm</name>
    <name type="synonym">Meloidogyne mayaguensis</name>
    <dbReference type="NCBI Taxonomy" id="390850"/>
    <lineage>
        <taxon>Eukaryota</taxon>
        <taxon>Metazoa</taxon>
        <taxon>Ecdysozoa</taxon>
        <taxon>Nematoda</taxon>
        <taxon>Chromadorea</taxon>
        <taxon>Rhabditida</taxon>
        <taxon>Tylenchina</taxon>
        <taxon>Tylenchomorpha</taxon>
        <taxon>Tylenchoidea</taxon>
        <taxon>Meloidogynidae</taxon>
        <taxon>Meloidogyninae</taxon>
        <taxon>Meloidogyne</taxon>
    </lineage>
</organism>
<protein>
    <submittedName>
        <fullName evidence="2">Uncharacterized protein</fullName>
    </submittedName>
</protein>
<dbReference type="PANTHER" id="PTHR24150">
    <property type="entry name" value="ANKYRIN REPEAT AND MYND DOMAIN-CONTAINING PROTEIN 2"/>
    <property type="match status" value="1"/>
</dbReference>
<dbReference type="AlphaFoldDB" id="A0A6V7X789"/>
<dbReference type="EMBL" id="CAJEWN010001186">
    <property type="protein sequence ID" value="CAD2195178.1"/>
    <property type="molecule type" value="Genomic_DNA"/>
</dbReference>
<gene>
    <name evidence="2" type="ORF">MENT_LOCUS48246</name>
</gene>
<sequence length="122" mass="14174">MSLNENIQKFSVKELKNLTSDEEQIFKAIEQENIQEFTNLLEKIRPNCLEKNGMSPLVQACFKGNEEMVKMLLEIGADADIRYHDQGYTPLMFAALAGLDNKIFFKFFDFPIMYCLQFSVFI</sequence>
<dbReference type="PROSITE" id="PS50088">
    <property type="entry name" value="ANK_REPEAT"/>
    <property type="match status" value="1"/>
</dbReference>
<accession>A0A6V7X789</accession>
<dbReference type="InterPro" id="IPR036770">
    <property type="entry name" value="Ankyrin_rpt-contain_sf"/>
</dbReference>
<keyword evidence="1" id="KW-0040">ANK repeat</keyword>
<dbReference type="InterPro" id="IPR002110">
    <property type="entry name" value="Ankyrin_rpt"/>
</dbReference>
<dbReference type="InterPro" id="IPR052452">
    <property type="entry name" value="Ankyrin-MYND_dom_contain_2"/>
</dbReference>
<proteinExistence type="predicted"/>
<dbReference type="PROSITE" id="PS50297">
    <property type="entry name" value="ANK_REP_REGION"/>
    <property type="match status" value="1"/>
</dbReference>
<comment type="caution">
    <text evidence="2">The sequence shown here is derived from an EMBL/GenBank/DDBJ whole genome shotgun (WGS) entry which is preliminary data.</text>
</comment>
<dbReference type="OrthoDB" id="5314041at2759"/>
<evidence type="ECO:0000313" key="2">
    <source>
        <dbReference type="EMBL" id="CAD2195178.1"/>
    </source>
</evidence>